<dbReference type="PROSITE" id="PS51257">
    <property type="entry name" value="PROKAR_LIPOPROTEIN"/>
    <property type="match status" value="1"/>
</dbReference>
<reference evidence="2" key="1">
    <citation type="submission" date="2022-12" db="EMBL/GenBank/DDBJ databases">
        <authorList>
            <person name="Krivoruchko A.V."/>
            <person name="Elkin A."/>
        </authorList>
    </citation>
    <scope>NUCLEOTIDE SEQUENCE</scope>
    <source>
        <strain evidence="2">IEGM 1388</strain>
    </source>
</reference>
<dbReference type="Proteomes" id="UP001067235">
    <property type="component" value="Unassembled WGS sequence"/>
</dbReference>
<organism evidence="2 3">
    <name type="scientific">Gordonia rubripertincta</name>
    <name type="common">Rhodococcus corallinus</name>
    <dbReference type="NCBI Taxonomy" id="36822"/>
    <lineage>
        <taxon>Bacteria</taxon>
        <taxon>Bacillati</taxon>
        <taxon>Actinomycetota</taxon>
        <taxon>Actinomycetes</taxon>
        <taxon>Mycobacteriales</taxon>
        <taxon>Gordoniaceae</taxon>
        <taxon>Gordonia</taxon>
    </lineage>
</organism>
<evidence type="ECO:0008006" key="4">
    <source>
        <dbReference type="Google" id="ProtNLM"/>
    </source>
</evidence>
<protein>
    <recommendedName>
        <fullName evidence="4">Lipoprotein</fullName>
    </recommendedName>
</protein>
<evidence type="ECO:0000256" key="1">
    <source>
        <dbReference type="SAM" id="MobiDB-lite"/>
    </source>
</evidence>
<keyword evidence="3" id="KW-1185">Reference proteome</keyword>
<dbReference type="InterPro" id="IPR005297">
    <property type="entry name" value="Lipoprotein_repeat"/>
</dbReference>
<dbReference type="PANTHER" id="PTHR39335:SF1">
    <property type="entry name" value="BLL4220 PROTEIN"/>
    <property type="match status" value="1"/>
</dbReference>
<name>A0ABT4MN46_GORRU</name>
<evidence type="ECO:0000313" key="2">
    <source>
        <dbReference type="EMBL" id="MCZ4548408.1"/>
    </source>
</evidence>
<accession>A0ABT4MN46</accession>
<proteinExistence type="predicted"/>
<sequence>MWTRCFATALSLVLLTACGDDSSRSLDEPNQSSATTVRTSTGTSESTVDQPTARPREPGTQIDAATGPFGQMLYDSTGQAIYLFDIETDSTPRCYDDCADAWPPVLTTGDPVAGPGVDSTLLATTQRADGTTQVTYNGHPLYFYVNEGKREVLCHNIFLNGGNWYVIAPDGEPAPPG</sequence>
<feature type="region of interest" description="Disordered" evidence="1">
    <location>
        <begin position="21"/>
        <end position="68"/>
    </location>
</feature>
<feature type="compositionally biased region" description="Polar residues" evidence="1">
    <location>
        <begin position="28"/>
        <end position="50"/>
    </location>
</feature>
<dbReference type="RefSeq" id="WP_301568870.1">
    <property type="nucleotide sequence ID" value="NZ_JAPWIE010000001.1"/>
</dbReference>
<dbReference type="PANTHER" id="PTHR39335">
    <property type="entry name" value="BLL4220 PROTEIN"/>
    <property type="match status" value="1"/>
</dbReference>
<comment type="caution">
    <text evidence="2">The sequence shown here is derived from an EMBL/GenBank/DDBJ whole genome shotgun (WGS) entry which is preliminary data.</text>
</comment>
<evidence type="ECO:0000313" key="3">
    <source>
        <dbReference type="Proteomes" id="UP001067235"/>
    </source>
</evidence>
<dbReference type="EMBL" id="JAPWIE010000001">
    <property type="protein sequence ID" value="MCZ4548408.1"/>
    <property type="molecule type" value="Genomic_DNA"/>
</dbReference>
<gene>
    <name evidence="2" type="ORF">O4213_00320</name>
</gene>
<dbReference type="Pfam" id="PF03640">
    <property type="entry name" value="Lipoprotein_15"/>
    <property type="match status" value="1"/>
</dbReference>